<reference evidence="3" key="1">
    <citation type="submission" date="2017-09" db="EMBL/GenBank/DDBJ databases">
        <authorList>
            <person name="Varghese N."/>
            <person name="Submissions S."/>
        </authorList>
    </citation>
    <scope>NUCLEOTIDE SEQUENCE [LARGE SCALE GENOMIC DNA]</scope>
    <source>
        <strain evidence="3">MSL47</strain>
    </source>
</reference>
<organism evidence="2 3">
    <name type="scientific">Orenia metallireducens</name>
    <dbReference type="NCBI Taxonomy" id="1413210"/>
    <lineage>
        <taxon>Bacteria</taxon>
        <taxon>Bacillati</taxon>
        <taxon>Bacillota</taxon>
        <taxon>Clostridia</taxon>
        <taxon>Halanaerobiales</taxon>
        <taxon>Halobacteroidaceae</taxon>
        <taxon>Orenia</taxon>
    </lineage>
</organism>
<evidence type="ECO:0000256" key="1">
    <source>
        <dbReference type="SAM" id="Phobius"/>
    </source>
</evidence>
<sequence>MMEVKLSKAVEKQGRAKVIIMVIIFILFNYLCYIRFYQPSRNTLLDSRERLVDLQERIAANDLKLAKASKHKGNQIISLKKDKLTEFVVKLNKLSFNFEKEFFNLEIGALKEDSLPINLHLQSDYTNFLSYLAALEEFEYLQLRAVEIKGDENYQDRLDIRMKLVINIAN</sequence>
<evidence type="ECO:0000313" key="2">
    <source>
        <dbReference type="EMBL" id="SNY05610.1"/>
    </source>
</evidence>
<proteinExistence type="predicted"/>
<dbReference type="Proteomes" id="UP000219573">
    <property type="component" value="Unassembled WGS sequence"/>
</dbReference>
<keyword evidence="1" id="KW-0472">Membrane</keyword>
<accession>A0A285F2R9</accession>
<keyword evidence="3" id="KW-1185">Reference proteome</keyword>
<evidence type="ECO:0000313" key="3">
    <source>
        <dbReference type="Proteomes" id="UP000219573"/>
    </source>
</evidence>
<dbReference type="EMBL" id="OBDZ01000001">
    <property type="protein sequence ID" value="SNY05610.1"/>
    <property type="molecule type" value="Genomic_DNA"/>
</dbReference>
<dbReference type="AlphaFoldDB" id="A0A285F2R9"/>
<keyword evidence="1" id="KW-1133">Transmembrane helix</keyword>
<protein>
    <recommendedName>
        <fullName evidence="4">Type IV pilus assembly protein PilO</fullName>
    </recommendedName>
</protein>
<evidence type="ECO:0008006" key="4">
    <source>
        <dbReference type="Google" id="ProtNLM"/>
    </source>
</evidence>
<keyword evidence="1" id="KW-0812">Transmembrane</keyword>
<feature type="transmembrane region" description="Helical" evidence="1">
    <location>
        <begin position="18"/>
        <end position="37"/>
    </location>
</feature>
<gene>
    <name evidence="2" type="ORF">SAMN06265827_10198</name>
</gene>
<name>A0A285F2R9_9FIRM</name>